<dbReference type="SUPFAM" id="SSF51215">
    <property type="entry name" value="Regulatory protein AraC"/>
    <property type="match status" value="1"/>
</dbReference>
<dbReference type="PROSITE" id="PS01124">
    <property type="entry name" value="HTH_ARAC_FAMILY_2"/>
    <property type="match status" value="1"/>
</dbReference>
<name>A0A9X1QCU8_9BACT</name>
<dbReference type="InterPro" id="IPR018060">
    <property type="entry name" value="HTH_AraC"/>
</dbReference>
<evidence type="ECO:0000259" key="5">
    <source>
        <dbReference type="PROSITE" id="PS01124"/>
    </source>
</evidence>
<dbReference type="InterPro" id="IPR009057">
    <property type="entry name" value="Homeodomain-like_sf"/>
</dbReference>
<evidence type="ECO:0000256" key="1">
    <source>
        <dbReference type="ARBA" id="ARBA00023015"/>
    </source>
</evidence>
<gene>
    <name evidence="6" type="ORF">L0661_12255</name>
</gene>
<evidence type="ECO:0000313" key="7">
    <source>
        <dbReference type="Proteomes" id="UP001139411"/>
    </source>
</evidence>
<keyword evidence="2" id="KW-0238">DNA-binding</keyword>
<sequence length="300" mass="34112">MTNQEIEIRHLQHRMTGIEIGQVSEEAYFDAMSDRVRGPHRHDHYFCFLLEGGSMGGSIDFQDVDINQPALLLSCPGQVHDFRHAEKVTGWAVAFDAKYIDQSARVVIENSIANIAIILLNDADKEWFVRIFQLLSAAVNEEKPAQFRQQLIQSLLNSLFYGVVNIFQYQENERIQAVSSRSVDIVKNFNLLVKANFHTLKKPADYAAQMNITVSYLNDTVKSITGFSSTWLIKQEVLREAQRLLFYTTKSVKEIAFQLGFEDHKYFIRLFSKTIGTSPASFRKTRGAGKQKHASAALKA</sequence>
<keyword evidence="3" id="KW-0804">Transcription</keyword>
<proteinExistence type="predicted"/>
<dbReference type="InterPro" id="IPR037923">
    <property type="entry name" value="HTH-like"/>
</dbReference>
<dbReference type="SUPFAM" id="SSF46689">
    <property type="entry name" value="Homeodomain-like"/>
    <property type="match status" value="1"/>
</dbReference>
<feature type="domain" description="HTH araC/xylS-type" evidence="5">
    <location>
        <begin position="187"/>
        <end position="285"/>
    </location>
</feature>
<dbReference type="InterPro" id="IPR020449">
    <property type="entry name" value="Tscrpt_reg_AraC-type_HTH"/>
</dbReference>
<reference evidence="6" key="1">
    <citation type="submission" date="2022-01" db="EMBL/GenBank/DDBJ databases">
        <title>Novel species in genus Dyadobacter.</title>
        <authorList>
            <person name="Ma C."/>
        </authorList>
    </citation>
    <scope>NUCLEOTIDE SEQUENCE</scope>
    <source>
        <strain evidence="6">CY357</strain>
    </source>
</reference>
<feature type="compositionally biased region" description="Basic residues" evidence="4">
    <location>
        <begin position="283"/>
        <end position="293"/>
    </location>
</feature>
<dbReference type="AlphaFoldDB" id="A0A9X1QCU8"/>
<dbReference type="SMART" id="SM00342">
    <property type="entry name" value="HTH_ARAC"/>
    <property type="match status" value="1"/>
</dbReference>
<dbReference type="PANTHER" id="PTHR43280:SF32">
    <property type="entry name" value="TRANSCRIPTIONAL REGULATORY PROTEIN"/>
    <property type="match status" value="1"/>
</dbReference>
<dbReference type="PRINTS" id="PR00032">
    <property type="entry name" value="HTHARAC"/>
</dbReference>
<dbReference type="RefSeq" id="WP_235177996.1">
    <property type="nucleotide sequence ID" value="NZ_JAKFFV010000007.1"/>
</dbReference>
<comment type="caution">
    <text evidence="6">The sequence shown here is derived from an EMBL/GenBank/DDBJ whole genome shotgun (WGS) entry which is preliminary data.</text>
</comment>
<dbReference type="Gene3D" id="1.10.10.60">
    <property type="entry name" value="Homeodomain-like"/>
    <property type="match status" value="1"/>
</dbReference>
<protein>
    <submittedName>
        <fullName evidence="6">Helix-turn-helix transcriptional regulator</fullName>
    </submittedName>
</protein>
<dbReference type="GO" id="GO:0003700">
    <property type="term" value="F:DNA-binding transcription factor activity"/>
    <property type="evidence" value="ECO:0007669"/>
    <property type="project" value="InterPro"/>
</dbReference>
<dbReference type="EMBL" id="JAKFFV010000007">
    <property type="protein sequence ID" value="MCF2499085.1"/>
    <property type="molecule type" value="Genomic_DNA"/>
</dbReference>
<keyword evidence="1" id="KW-0805">Transcription regulation</keyword>
<dbReference type="Pfam" id="PF12833">
    <property type="entry name" value="HTH_18"/>
    <property type="match status" value="1"/>
</dbReference>
<evidence type="ECO:0000256" key="3">
    <source>
        <dbReference type="ARBA" id="ARBA00023163"/>
    </source>
</evidence>
<organism evidence="6 7">
    <name type="scientific">Dyadobacter chenhuakuii</name>
    <dbReference type="NCBI Taxonomy" id="2909339"/>
    <lineage>
        <taxon>Bacteria</taxon>
        <taxon>Pseudomonadati</taxon>
        <taxon>Bacteroidota</taxon>
        <taxon>Cytophagia</taxon>
        <taxon>Cytophagales</taxon>
        <taxon>Spirosomataceae</taxon>
        <taxon>Dyadobacter</taxon>
    </lineage>
</organism>
<evidence type="ECO:0000256" key="4">
    <source>
        <dbReference type="SAM" id="MobiDB-lite"/>
    </source>
</evidence>
<dbReference type="GO" id="GO:0043565">
    <property type="term" value="F:sequence-specific DNA binding"/>
    <property type="evidence" value="ECO:0007669"/>
    <property type="project" value="InterPro"/>
</dbReference>
<dbReference type="Proteomes" id="UP001139411">
    <property type="component" value="Unassembled WGS sequence"/>
</dbReference>
<evidence type="ECO:0000256" key="2">
    <source>
        <dbReference type="ARBA" id="ARBA00023125"/>
    </source>
</evidence>
<accession>A0A9X1QCU8</accession>
<dbReference type="PANTHER" id="PTHR43280">
    <property type="entry name" value="ARAC-FAMILY TRANSCRIPTIONAL REGULATOR"/>
    <property type="match status" value="1"/>
</dbReference>
<feature type="region of interest" description="Disordered" evidence="4">
    <location>
        <begin position="281"/>
        <end position="300"/>
    </location>
</feature>
<evidence type="ECO:0000313" key="6">
    <source>
        <dbReference type="EMBL" id="MCF2499085.1"/>
    </source>
</evidence>